<keyword evidence="3 4" id="KW-0539">Nucleus</keyword>
<evidence type="ECO:0000256" key="3">
    <source>
        <dbReference type="ARBA" id="ARBA00023242"/>
    </source>
</evidence>
<dbReference type="PROSITE" id="PS51477">
    <property type="entry name" value="PAH"/>
    <property type="match status" value="2"/>
</dbReference>
<dbReference type="SMART" id="SM00761">
    <property type="entry name" value="HDAC_interact"/>
    <property type="match status" value="1"/>
</dbReference>
<feature type="compositionally biased region" description="Basic and acidic residues" evidence="5">
    <location>
        <begin position="341"/>
        <end position="358"/>
    </location>
</feature>
<dbReference type="Proteomes" id="UP000814176">
    <property type="component" value="Unassembled WGS sequence"/>
</dbReference>
<dbReference type="InterPro" id="IPR031693">
    <property type="entry name" value="Sin3_C"/>
</dbReference>
<proteinExistence type="predicted"/>
<feature type="region of interest" description="Disordered" evidence="5">
    <location>
        <begin position="1"/>
        <end position="61"/>
    </location>
</feature>
<dbReference type="InterPro" id="IPR003822">
    <property type="entry name" value="PAH"/>
</dbReference>
<dbReference type="PANTHER" id="PTHR12346:SF0">
    <property type="entry name" value="SIN3A, ISOFORM G"/>
    <property type="match status" value="1"/>
</dbReference>
<feature type="region of interest" description="Disordered" evidence="5">
    <location>
        <begin position="1226"/>
        <end position="1292"/>
    </location>
</feature>
<dbReference type="InterPro" id="IPR036600">
    <property type="entry name" value="PAH_sf"/>
</dbReference>
<dbReference type="Pfam" id="PF08295">
    <property type="entry name" value="Sin3_corepress"/>
    <property type="match status" value="1"/>
</dbReference>
<dbReference type="EMBL" id="JADCUA010000013">
    <property type="protein sequence ID" value="KAH9835449.1"/>
    <property type="molecule type" value="Genomic_DNA"/>
</dbReference>
<comment type="subcellular location">
    <subcellularLocation>
        <location evidence="1 4">Nucleus</location>
    </subcellularLocation>
</comment>
<evidence type="ECO:0000256" key="1">
    <source>
        <dbReference type="ARBA" id="ARBA00004123"/>
    </source>
</evidence>
<feature type="region of interest" description="Disordered" evidence="5">
    <location>
        <begin position="306"/>
        <end position="436"/>
    </location>
</feature>
<evidence type="ECO:0000313" key="7">
    <source>
        <dbReference type="EMBL" id="KAH9835449.1"/>
    </source>
</evidence>
<dbReference type="InterPro" id="IPR013194">
    <property type="entry name" value="HDAC_interact_dom"/>
</dbReference>
<dbReference type="Gene3D" id="1.20.1160.11">
    <property type="entry name" value="Paired amphipathic helix"/>
    <property type="match status" value="3"/>
</dbReference>
<sequence>MSEDDDHASVDDQKTAASTSDAASLPPAKAEGPTQQNPDPAVPPRPHTRDAPAEPPLAQQNMSDAPLNMATERPLNVTDALTYLDSVKMKFQDKPEVYNRFLDIMKDFKSQIIDTPGVIERVSNLFHGHPTLIQGFNTFLPSGYRIDCTTDAQNPNSITVTTPAGITTQTTNGAFSFGIGSTRPNVPLEPEHAPAPPPLPDVNLEPALAYVQRVKTRYANEPDKYRRFLEILNPKSGSGMLSHELRELEHWAVASLSAGYAQGEVVQRLGKLFADAPSLMKDFVEFLPDRQTREIELAKLAELQESRKAGTPAGESKSRKKGEGSAASVASAPPKRKRKVAERDKDDKKEKEKEKDSGTKSVASKTKRSRPSQAHGSDAPSPAVSQRVAAGPSSPRRPAQAHAPQPHAHHAQPGPSMQGAPPVAVAPPAPQPLSPADETQFFDRVKRALDNREAYNEFLKLVNLFTQDIIDTARLVREGRSFLGDGELMAQFMEILGWDEMRDRVAVADDVWTRPMVALERPSRNQLNIRYGSYRKLPQNEVNVTCSGRDEMCKSVLNDEWISQPTFASEDTGFSTHRKNVYEEALLRSEEERHEYDFYIEAISRTIVMLEPLNNKIAQLSPEERNGFKLKPNLGGAGKSVHLRVLKKIYGREAGIEVYQAMQDVPAFAIPVVLSRLKVKHEEWRRAQREWNKIWREVDARNYYKSLDYQGITFKTTDKKAITTKAFVSQIEAARDEQMAKRAALIDPLFARTRPRHQLEFVIEDIPVLQDALKLTLSFLDRTSGQINAADRKKIETFLRAFVPTFFVLETAQFNAAFVPHETNETDMEVDSTTDDSDPLATARLGKRKANGAASGGDLRKKLLKSEQAKSSRRTRAQGTGSPSVSRFASPAASDTMQVDSEEISPDSDSVSNGAVATAGPSSPTGEKPVRRRYSFFTNTTFYVFFRLLELLCSRLLYYRDLAAKIADDPKTVTRPGQATTDLGSLPEHAANARHFYTLMLESCEKLFDNQLEQAVFEDQMRWMFGPQNAYKMFTVDRVVGAIIKQVQNVLSDTKSQELFEFLRRDRELVSPTTQDQINARRNTERVVGPDENIFRIDWLPESKTVTVQLFGKDDSRFVDSEALTGRWQTYVQSFVSDERTQGVSSRAGSKRPFLRKSRFPTATTGDVPEVIAHGGLEIKVCVRTYRFFFVSHTEDYLWRVVGSEDVSTARDKAKTQSVRRRQWLERFAGQRDEPQQRKELSNPDPVVSPPASDTTKKAAEENQLESDAPPPEITPSPPKPDEATNHTSGSS</sequence>
<protein>
    <recommendedName>
        <fullName evidence="6">Histone deacetylase interacting domain-containing protein</fullName>
    </recommendedName>
</protein>
<dbReference type="Pfam" id="PF16879">
    <property type="entry name" value="Sin3a_C"/>
    <property type="match status" value="1"/>
</dbReference>
<comment type="caution">
    <text evidence="7">The sequence shown here is derived from an EMBL/GenBank/DDBJ whole genome shotgun (WGS) entry which is preliminary data.</text>
</comment>
<evidence type="ECO:0000256" key="2">
    <source>
        <dbReference type="ARBA" id="ARBA00022491"/>
    </source>
</evidence>
<feature type="compositionally biased region" description="Polar residues" evidence="5">
    <location>
        <begin position="877"/>
        <end position="899"/>
    </location>
</feature>
<accession>A0ABQ8KCX2</accession>
<evidence type="ECO:0000259" key="6">
    <source>
        <dbReference type="SMART" id="SM00761"/>
    </source>
</evidence>
<evidence type="ECO:0000313" key="8">
    <source>
        <dbReference type="Proteomes" id="UP000814176"/>
    </source>
</evidence>
<keyword evidence="2" id="KW-0678">Repressor</keyword>
<evidence type="ECO:0000256" key="5">
    <source>
        <dbReference type="SAM" id="MobiDB-lite"/>
    </source>
</evidence>
<feature type="domain" description="Histone deacetylase interacting" evidence="6">
    <location>
        <begin position="528"/>
        <end position="627"/>
    </location>
</feature>
<dbReference type="InterPro" id="IPR039774">
    <property type="entry name" value="Sin3-like"/>
</dbReference>
<organism evidence="7 8">
    <name type="scientific">Rhodofomes roseus</name>
    <dbReference type="NCBI Taxonomy" id="34475"/>
    <lineage>
        <taxon>Eukaryota</taxon>
        <taxon>Fungi</taxon>
        <taxon>Dikarya</taxon>
        <taxon>Basidiomycota</taxon>
        <taxon>Agaricomycotina</taxon>
        <taxon>Agaricomycetes</taxon>
        <taxon>Polyporales</taxon>
        <taxon>Rhodofomes</taxon>
    </lineage>
</organism>
<feature type="compositionally biased region" description="Pro residues" evidence="5">
    <location>
        <begin position="424"/>
        <end position="433"/>
    </location>
</feature>
<feature type="compositionally biased region" description="Basic and acidic residues" evidence="5">
    <location>
        <begin position="1226"/>
        <end position="1242"/>
    </location>
</feature>
<gene>
    <name evidence="7" type="ORF">C8Q71DRAFT_765927</name>
</gene>
<dbReference type="SUPFAM" id="SSF47762">
    <property type="entry name" value="PAH2 domain"/>
    <property type="match status" value="3"/>
</dbReference>
<feature type="region of interest" description="Disordered" evidence="5">
    <location>
        <begin position="846"/>
        <end position="929"/>
    </location>
</feature>
<feature type="compositionally biased region" description="Polar residues" evidence="5">
    <location>
        <begin position="907"/>
        <end position="925"/>
    </location>
</feature>
<dbReference type="Pfam" id="PF02671">
    <property type="entry name" value="PAH"/>
    <property type="match status" value="2"/>
</dbReference>
<dbReference type="PANTHER" id="PTHR12346">
    <property type="entry name" value="SIN3B-RELATED"/>
    <property type="match status" value="1"/>
</dbReference>
<feature type="compositionally biased region" description="Pro residues" evidence="5">
    <location>
        <begin position="1269"/>
        <end position="1279"/>
    </location>
</feature>
<dbReference type="RefSeq" id="XP_047777882.1">
    <property type="nucleotide sequence ID" value="XM_047924164.1"/>
</dbReference>
<name>A0ABQ8KCX2_9APHY</name>
<reference evidence="7 8" key="1">
    <citation type="journal article" date="2021" name="Environ. Microbiol.">
        <title>Gene family expansions and transcriptome signatures uncover fungal adaptations to wood decay.</title>
        <authorList>
            <person name="Hage H."/>
            <person name="Miyauchi S."/>
            <person name="Viragh M."/>
            <person name="Drula E."/>
            <person name="Min B."/>
            <person name="Chaduli D."/>
            <person name="Navarro D."/>
            <person name="Favel A."/>
            <person name="Norest M."/>
            <person name="Lesage-Meessen L."/>
            <person name="Balint B."/>
            <person name="Merenyi Z."/>
            <person name="de Eugenio L."/>
            <person name="Morin E."/>
            <person name="Martinez A.T."/>
            <person name="Baldrian P."/>
            <person name="Stursova M."/>
            <person name="Martinez M.J."/>
            <person name="Novotny C."/>
            <person name="Magnuson J.K."/>
            <person name="Spatafora J.W."/>
            <person name="Maurice S."/>
            <person name="Pangilinan J."/>
            <person name="Andreopoulos W."/>
            <person name="LaButti K."/>
            <person name="Hundley H."/>
            <person name="Na H."/>
            <person name="Kuo A."/>
            <person name="Barry K."/>
            <person name="Lipzen A."/>
            <person name="Henrissat B."/>
            <person name="Riley R."/>
            <person name="Ahrendt S."/>
            <person name="Nagy L.G."/>
            <person name="Grigoriev I.V."/>
            <person name="Martin F."/>
            <person name="Rosso M.N."/>
        </authorList>
    </citation>
    <scope>NUCLEOTIDE SEQUENCE [LARGE SCALE GENOMIC DNA]</scope>
    <source>
        <strain evidence="7 8">CIRM-BRFM 1785</strain>
    </source>
</reference>
<dbReference type="GeneID" id="72004896"/>
<feature type="compositionally biased region" description="Basic and acidic residues" evidence="5">
    <location>
        <begin position="858"/>
        <end position="870"/>
    </location>
</feature>
<evidence type="ECO:0000256" key="4">
    <source>
        <dbReference type="PROSITE-ProRule" id="PRU00810"/>
    </source>
</evidence>
<keyword evidence="8" id="KW-1185">Reference proteome</keyword>